<dbReference type="PANTHER" id="PTHR13301">
    <property type="entry name" value="X-BOX TRANSCRIPTION FACTOR-RELATED"/>
    <property type="match status" value="1"/>
</dbReference>
<dbReference type="EMBL" id="VAHF01000001">
    <property type="protein sequence ID" value="TXG72249.1"/>
    <property type="molecule type" value="Genomic_DNA"/>
</dbReference>
<feature type="binding site" evidence="8">
    <location>
        <position position="108"/>
    </location>
    <ligand>
        <name>UDP-alpha-D-glucose</name>
        <dbReference type="ChEBI" id="CHEBI:58885"/>
    </ligand>
</feature>
<keyword evidence="6 10" id="KW-0472">Membrane</keyword>
<comment type="subcellular location">
    <subcellularLocation>
        <location evidence="1">Endomembrane system</location>
        <topology evidence="1">Multi-pass membrane protein</topology>
    </subcellularLocation>
</comment>
<feature type="binding site" evidence="8">
    <location>
        <position position="138"/>
    </location>
    <ligand>
        <name>UDP-alpha-D-glucose</name>
        <dbReference type="ChEBI" id="CHEBI:58885"/>
    </ligand>
</feature>
<dbReference type="AlphaFoldDB" id="A0A5C7IT17"/>
<dbReference type="GO" id="GO:0016020">
    <property type="term" value="C:membrane"/>
    <property type="evidence" value="ECO:0007669"/>
    <property type="project" value="InterPro"/>
</dbReference>
<dbReference type="GO" id="GO:0016760">
    <property type="term" value="F:cellulose synthase (UDP-forming) activity"/>
    <property type="evidence" value="ECO:0007669"/>
    <property type="project" value="InterPro"/>
</dbReference>
<dbReference type="SUPFAM" id="SSF53448">
    <property type="entry name" value="Nucleotide-diphospho-sugar transferases"/>
    <property type="match status" value="1"/>
</dbReference>
<evidence type="ECO:0000256" key="9">
    <source>
        <dbReference type="PIRSR" id="PIRSR605150-3"/>
    </source>
</evidence>
<feature type="transmembrane region" description="Helical" evidence="10">
    <location>
        <begin position="528"/>
        <end position="547"/>
    </location>
</feature>
<dbReference type="Gene3D" id="3.90.550.10">
    <property type="entry name" value="Spore Coat Polysaccharide Biosynthesis Protein SpsA, Chain A"/>
    <property type="match status" value="2"/>
</dbReference>
<dbReference type="GO" id="GO:0012505">
    <property type="term" value="C:endomembrane system"/>
    <property type="evidence" value="ECO:0007669"/>
    <property type="project" value="UniProtKB-SubCell"/>
</dbReference>
<evidence type="ECO:0008006" key="13">
    <source>
        <dbReference type="Google" id="ProtNLM"/>
    </source>
</evidence>
<evidence type="ECO:0000256" key="1">
    <source>
        <dbReference type="ARBA" id="ARBA00004127"/>
    </source>
</evidence>
<keyword evidence="3" id="KW-0808">Transferase</keyword>
<organism evidence="11 12">
    <name type="scientific">Acer yangbiense</name>
    <dbReference type="NCBI Taxonomy" id="1000413"/>
    <lineage>
        <taxon>Eukaryota</taxon>
        <taxon>Viridiplantae</taxon>
        <taxon>Streptophyta</taxon>
        <taxon>Embryophyta</taxon>
        <taxon>Tracheophyta</taxon>
        <taxon>Spermatophyta</taxon>
        <taxon>Magnoliopsida</taxon>
        <taxon>eudicotyledons</taxon>
        <taxon>Gunneridae</taxon>
        <taxon>Pentapetalae</taxon>
        <taxon>rosids</taxon>
        <taxon>malvids</taxon>
        <taxon>Sapindales</taxon>
        <taxon>Sapindaceae</taxon>
        <taxon>Hippocastanoideae</taxon>
        <taxon>Acereae</taxon>
        <taxon>Acer</taxon>
    </lineage>
</organism>
<protein>
    <recommendedName>
        <fullName evidence="13">Glycosyltransferase 2-like domain-containing protein</fullName>
    </recommendedName>
</protein>
<name>A0A5C7IT17_9ROSI</name>
<feature type="transmembrane region" description="Helical" evidence="10">
    <location>
        <begin position="25"/>
        <end position="45"/>
    </location>
</feature>
<evidence type="ECO:0000313" key="12">
    <source>
        <dbReference type="Proteomes" id="UP000323000"/>
    </source>
</evidence>
<comment type="caution">
    <text evidence="11">The sequence shown here is derived from an EMBL/GenBank/DDBJ whole genome shotgun (WGS) entry which is preliminary data.</text>
</comment>
<feature type="transmembrane region" description="Helical" evidence="10">
    <location>
        <begin position="358"/>
        <end position="376"/>
    </location>
</feature>
<evidence type="ECO:0000256" key="3">
    <source>
        <dbReference type="ARBA" id="ARBA00022679"/>
    </source>
</evidence>
<dbReference type="GO" id="GO:0071555">
    <property type="term" value="P:cell wall organization"/>
    <property type="evidence" value="ECO:0007669"/>
    <property type="project" value="UniProtKB-KW"/>
</dbReference>
<evidence type="ECO:0000256" key="7">
    <source>
        <dbReference type="ARBA" id="ARBA00023316"/>
    </source>
</evidence>
<dbReference type="InterPro" id="IPR029044">
    <property type="entry name" value="Nucleotide-diphossugar_trans"/>
</dbReference>
<proteinExistence type="predicted"/>
<accession>A0A5C7IT17</accession>
<evidence type="ECO:0000256" key="2">
    <source>
        <dbReference type="ARBA" id="ARBA00022676"/>
    </source>
</evidence>
<evidence type="ECO:0000313" key="11">
    <source>
        <dbReference type="EMBL" id="TXG72249.1"/>
    </source>
</evidence>
<evidence type="ECO:0000256" key="6">
    <source>
        <dbReference type="ARBA" id="ARBA00023136"/>
    </source>
</evidence>
<keyword evidence="4 10" id="KW-0812">Transmembrane</keyword>
<feature type="transmembrane region" description="Helical" evidence="10">
    <location>
        <begin position="51"/>
        <end position="74"/>
    </location>
</feature>
<feature type="binding site" evidence="9">
    <location>
        <position position="283"/>
    </location>
    <ligand>
        <name>Mn(2+)</name>
        <dbReference type="ChEBI" id="CHEBI:29035"/>
    </ligand>
</feature>
<feature type="transmembrane region" description="Helical" evidence="10">
    <location>
        <begin position="559"/>
        <end position="582"/>
    </location>
</feature>
<feature type="binding site" evidence="8">
    <location>
        <position position="109"/>
    </location>
    <ligand>
        <name>UDP-alpha-D-glucose</name>
        <dbReference type="ChEBI" id="CHEBI:58885"/>
    </ligand>
</feature>
<feature type="transmembrane region" description="Helical" evidence="10">
    <location>
        <begin position="319"/>
        <end position="338"/>
    </location>
</feature>
<dbReference type="GO" id="GO:0030244">
    <property type="term" value="P:cellulose biosynthetic process"/>
    <property type="evidence" value="ECO:0007669"/>
    <property type="project" value="InterPro"/>
</dbReference>
<feature type="transmembrane region" description="Helical" evidence="10">
    <location>
        <begin position="497"/>
        <end position="522"/>
    </location>
</feature>
<feature type="binding site" evidence="9">
    <location>
        <position position="259"/>
    </location>
    <ligand>
        <name>Mn(2+)</name>
        <dbReference type="ChEBI" id="CHEBI:29035"/>
    </ligand>
</feature>
<evidence type="ECO:0000256" key="5">
    <source>
        <dbReference type="ARBA" id="ARBA00022989"/>
    </source>
</evidence>
<keyword evidence="2" id="KW-0328">Glycosyltransferase</keyword>
<evidence type="ECO:0000256" key="4">
    <source>
        <dbReference type="ARBA" id="ARBA00022692"/>
    </source>
</evidence>
<sequence length="584" mass="66720">MEEYSLPLHSSQVHKLSIIINRSHVFLHCIAIAFLIYYRLSFLFQQSKTSLLPWLLVFASELLLSFMWFLGIAYRWRPISRTVFPERLPEDDKLPAIDVLICTADPYKEPTLEVMNTVLSAMALDYPAQKLNVYLSDDGGSSITWLGMRAVSKFARWWLPFCKSHGIKTICPDAYFSGPEEDYSHDPEFLAEKQQIQEKYEVFREEIIQAREKGGNMDKRTRNSKDHGSVVEVIQKNEKMSRLVYVSREKRPSHPHHFKAGALNVLLRVSGVMSNSPYILVLDCDMYCNDPTSAKQAMCFHLDPNISPSLAFVQFPQRFVISATVIFTTAAFDLYSGYQLIYNATLINICSINTCKKIILIMFSASFPDILVWFGWAKGTCIVRYKLFMKRESLYNYSMHQGVDLTELKNYFGTSNELLKSLRVDYRPSIDSTDSSSTLLQEAKVLASCAYENNSKWGEEASICRFSASFLPTNKVVDDEQVKRYQMGVFDFRTSTMLLAPLVTIIVLNMAAFACGVYRMMFTGEWEMMVLQVVLSFYILIMNYAVIEGMLMRNDRGRIPPSVTLLSVIISGVFLSLGSVILNM</sequence>
<evidence type="ECO:0000256" key="8">
    <source>
        <dbReference type="PIRSR" id="PIRSR605150-2"/>
    </source>
</evidence>
<keyword evidence="5 10" id="KW-1133">Transmembrane helix</keyword>
<gene>
    <name evidence="11" type="ORF">EZV62_000828</name>
</gene>
<reference evidence="12" key="1">
    <citation type="journal article" date="2019" name="Gigascience">
        <title>De novo genome assembly of the endangered Acer yangbiense, a plant species with extremely small populations endemic to Yunnan Province, China.</title>
        <authorList>
            <person name="Yang J."/>
            <person name="Wariss H.M."/>
            <person name="Tao L."/>
            <person name="Zhang R."/>
            <person name="Yun Q."/>
            <person name="Hollingsworth P."/>
            <person name="Dao Z."/>
            <person name="Luo G."/>
            <person name="Guo H."/>
            <person name="Ma Y."/>
            <person name="Sun W."/>
        </authorList>
    </citation>
    <scope>NUCLEOTIDE SEQUENCE [LARGE SCALE GENOMIC DNA]</scope>
    <source>
        <strain evidence="12">cv. Malutang</strain>
    </source>
</reference>
<evidence type="ECO:0000256" key="10">
    <source>
        <dbReference type="SAM" id="Phobius"/>
    </source>
</evidence>
<dbReference type="OrthoDB" id="72851at2759"/>
<dbReference type="FunFam" id="3.90.550.10:FF:000194">
    <property type="entry name" value="Cellulose synthase-like protein G2 isoform A"/>
    <property type="match status" value="1"/>
</dbReference>
<keyword evidence="7" id="KW-0961">Cell wall biogenesis/degradation</keyword>
<keyword evidence="12" id="KW-1185">Reference proteome</keyword>
<dbReference type="Proteomes" id="UP000323000">
    <property type="component" value="Chromosome 1"/>
</dbReference>
<dbReference type="InterPro" id="IPR005150">
    <property type="entry name" value="Cellulose_synth"/>
</dbReference>
<dbReference type="Pfam" id="PF03552">
    <property type="entry name" value="Cellulose_synt"/>
    <property type="match status" value="2"/>
</dbReference>